<keyword evidence="6" id="KW-1133">Transmembrane helix</keyword>
<dbReference type="InterPro" id="IPR000719">
    <property type="entry name" value="Prot_kinase_dom"/>
</dbReference>
<dbReference type="Pfam" id="PF00069">
    <property type="entry name" value="Pkinase"/>
    <property type="match status" value="1"/>
</dbReference>
<reference evidence="7 8" key="1">
    <citation type="submission" date="2018-06" db="EMBL/GenBank/DDBJ databases">
        <title>Lujinxingia sediminis gen. nov. sp. nov., a new facultative anaerobic member of the class Deltaproteobacteria, and proposal of Lujinxingaceae fam. nov.</title>
        <authorList>
            <person name="Guo L.-Y."/>
            <person name="Li C.-M."/>
            <person name="Wang S."/>
            <person name="Du Z.-J."/>
        </authorList>
    </citation>
    <scope>NUCLEOTIDE SEQUENCE [LARGE SCALE GENOMIC DNA]</scope>
    <source>
        <strain evidence="7 8">FA350</strain>
    </source>
</reference>
<keyword evidence="4" id="KW-0067">ATP-binding</keyword>
<dbReference type="KEGG" id="bsed:DN745_13745"/>
<evidence type="ECO:0000256" key="2">
    <source>
        <dbReference type="ARBA" id="ARBA00022741"/>
    </source>
</evidence>
<dbReference type="SMART" id="SM00220">
    <property type="entry name" value="S_TKc"/>
    <property type="match status" value="1"/>
</dbReference>
<dbReference type="PANTHER" id="PTHR43289">
    <property type="entry name" value="MITOGEN-ACTIVATED PROTEIN KINASE KINASE KINASE 20-RELATED"/>
    <property type="match status" value="1"/>
</dbReference>
<keyword evidence="2" id="KW-0547">Nucleotide-binding</keyword>
<dbReference type="EMBL" id="CP030032">
    <property type="protein sequence ID" value="AWV90334.1"/>
    <property type="molecule type" value="Genomic_DNA"/>
</dbReference>
<feature type="region of interest" description="Disordered" evidence="5">
    <location>
        <begin position="405"/>
        <end position="437"/>
    </location>
</feature>
<dbReference type="PROSITE" id="PS00108">
    <property type="entry name" value="PROTEIN_KINASE_ST"/>
    <property type="match status" value="1"/>
</dbReference>
<name>A0A2Z4FNU6_9DELT</name>
<dbReference type="CDD" id="cd14014">
    <property type="entry name" value="STKc_PknB_like"/>
    <property type="match status" value="1"/>
</dbReference>
<proteinExistence type="predicted"/>
<dbReference type="GO" id="GO:0005524">
    <property type="term" value="F:ATP binding"/>
    <property type="evidence" value="ECO:0007669"/>
    <property type="project" value="UniProtKB-UniRule"/>
</dbReference>
<evidence type="ECO:0000256" key="1">
    <source>
        <dbReference type="ARBA" id="ARBA00022679"/>
    </source>
</evidence>
<evidence type="ECO:0000313" key="8">
    <source>
        <dbReference type="Proteomes" id="UP000249799"/>
    </source>
</evidence>
<dbReference type="Proteomes" id="UP000249799">
    <property type="component" value="Chromosome"/>
</dbReference>
<evidence type="ECO:0000256" key="3">
    <source>
        <dbReference type="ARBA" id="ARBA00022777"/>
    </source>
</evidence>
<dbReference type="InterPro" id="IPR011009">
    <property type="entry name" value="Kinase-like_dom_sf"/>
</dbReference>
<evidence type="ECO:0000256" key="6">
    <source>
        <dbReference type="SAM" id="Phobius"/>
    </source>
</evidence>
<dbReference type="PROSITE" id="PS50011">
    <property type="entry name" value="PROTEIN_KINASE_DOM"/>
    <property type="match status" value="1"/>
</dbReference>
<evidence type="ECO:0000256" key="5">
    <source>
        <dbReference type="SAM" id="MobiDB-lite"/>
    </source>
</evidence>
<keyword evidence="1" id="KW-0808">Transferase</keyword>
<dbReference type="InterPro" id="IPR017441">
    <property type="entry name" value="Protein_kinase_ATP_BS"/>
</dbReference>
<protein>
    <submittedName>
        <fullName evidence="7">Uncharacterized protein</fullName>
    </submittedName>
</protein>
<dbReference type="OrthoDB" id="9801841at2"/>
<keyword evidence="6" id="KW-0812">Transmembrane</keyword>
<dbReference type="PANTHER" id="PTHR43289:SF6">
    <property type="entry name" value="SERINE_THREONINE-PROTEIN KINASE NEKL-3"/>
    <property type="match status" value="1"/>
</dbReference>
<dbReference type="Gene3D" id="3.30.200.20">
    <property type="entry name" value="Phosphorylase Kinase, domain 1"/>
    <property type="match status" value="1"/>
</dbReference>
<gene>
    <name evidence="7" type="ORF">DN745_13745</name>
</gene>
<dbReference type="Gene3D" id="1.10.510.10">
    <property type="entry name" value="Transferase(Phosphotransferase) domain 1"/>
    <property type="match status" value="1"/>
</dbReference>
<organism evidence="7 8">
    <name type="scientific">Bradymonas sediminis</name>
    <dbReference type="NCBI Taxonomy" id="1548548"/>
    <lineage>
        <taxon>Bacteria</taxon>
        <taxon>Deltaproteobacteria</taxon>
        <taxon>Bradymonadales</taxon>
        <taxon>Bradymonadaceae</taxon>
        <taxon>Bradymonas</taxon>
    </lineage>
</organism>
<keyword evidence="3" id="KW-0418">Kinase</keyword>
<keyword evidence="6" id="KW-0472">Membrane</keyword>
<evidence type="ECO:0000256" key="4">
    <source>
        <dbReference type="ARBA" id="ARBA00022840"/>
    </source>
</evidence>
<dbReference type="GO" id="GO:0004674">
    <property type="term" value="F:protein serine/threonine kinase activity"/>
    <property type="evidence" value="ECO:0007669"/>
    <property type="project" value="TreeGrafter"/>
</dbReference>
<keyword evidence="8" id="KW-1185">Reference proteome</keyword>
<dbReference type="SUPFAM" id="SSF56112">
    <property type="entry name" value="Protein kinase-like (PK-like)"/>
    <property type="match status" value="1"/>
</dbReference>
<dbReference type="PROSITE" id="PS00107">
    <property type="entry name" value="PROTEIN_KINASE_ATP"/>
    <property type="match status" value="1"/>
</dbReference>
<sequence length="482" mass="51588">MAVCPHCETKSETLLAKCPSGDGFYLVDDAVYASDKDDPMLGRCIAGRFIISSILGRGSMGTVYRARQEQVDRDVAIKIFRSETLLQNALGRSGSLQEREAAQARFVQEARVLGKLSHPNCVTVYDFGMGADGEFMYMAMEYVAGLSLHKAIHRGLKFDAIVEITRQILAALREAHTLGIVHRDLKPENIVLSYRFHTGEQIVKVLDFGIAKLLQNDEDQLTRAGALFGTPAYMSPEQCRGELGGIGPQVDIYALGCILYEMLCGQLPYVTHIPQQMVRLHQVAPIPALNLRRKFEVPPGLQGFVQTCLAKDRNDRFSDADAAIAAFEKVMEGVGPTETGLLELTATDSGVRARPGISRGARGVVLPGNHVGGHALNPVGNAGAVEPVAPRPVGAQGLSSAIATLPPADTPAAPSSDTLDSPGGRRVSLPTSAGTRATVSGKKKASAAAILESSHLRNRLLLAVLSLGICVALIVTIIYFWG</sequence>
<evidence type="ECO:0000313" key="7">
    <source>
        <dbReference type="EMBL" id="AWV90334.1"/>
    </source>
</evidence>
<dbReference type="InterPro" id="IPR008271">
    <property type="entry name" value="Ser/Thr_kinase_AS"/>
</dbReference>
<feature type="compositionally biased region" description="Low complexity" evidence="5">
    <location>
        <begin position="405"/>
        <end position="418"/>
    </location>
</feature>
<feature type="transmembrane region" description="Helical" evidence="6">
    <location>
        <begin position="460"/>
        <end position="481"/>
    </location>
</feature>
<dbReference type="AlphaFoldDB" id="A0A2Z4FNU6"/>
<accession>A0A2Z4FNU6</accession>